<dbReference type="NCBIfam" id="TIGR04131">
    <property type="entry name" value="Bac_Flav_CTERM"/>
    <property type="match status" value="1"/>
</dbReference>
<dbReference type="SUPFAM" id="SSF49373">
    <property type="entry name" value="Invasin/intimin cell-adhesion fragments"/>
    <property type="match status" value="1"/>
</dbReference>
<comment type="caution">
    <text evidence="4">The sequence shown here is derived from an EMBL/GenBank/DDBJ whole genome shotgun (WGS) entry which is preliminary data.</text>
</comment>
<feature type="compositionally biased region" description="Low complexity" evidence="1">
    <location>
        <begin position="2531"/>
        <end position="2547"/>
    </location>
</feature>
<sequence>MTSKIYTTITRWTLLLAFAFGLPQLSIAQNLTISSSGDTGTSGTNWSISGNTLNVAASGTANVNASVVVNHLNNIGDLTVVLPGQASQERSLIVSANISYTGAVTRSLIFNIANNITVNSGVSITSATAALNLVFRSGMFPTSPDFGSVVLNGTTIVTKGGHFWLGGGNTNTTWNGLTVGTSDARIWADDVSALSMIGGSLSTEGGNIYLAARSWETGDDNGINYGIRIDDYTISSQAGNISLNGSLTGRYTNGSATSIDAATGNVAITSTTGSITINGTGADQTTNGNSWRSATRITSSGAFSTIISSVSGNIAINGAAQFNATINDKEGVVISGSNTAIVSQTGAIEIKGSNTRESDGQYSNSIRFASTNTTNAIRIGFDGVNAYSGNILIEGNSIYQRSNHAGSGSIAIRSTGTLTIQPSDDAFSYVRSGNAGTLTFDDDWNFGSTLSGFTYGKTTNTANITFASAITIAGSITAYANAITVNQDITSTTAGDITLSANNGFSSGTTTRRNITSANGNIIVNADADANATGTLDIDYLTFNAGTGDLTLRSEIFLWSTASTATKPWINGTGAFTLESNDAAFGQNLETNWIEIDQDANGIGGLTLGKETNTDIITISSVQTIAGPVSIYGSDISVNEDINTSSVSNGDILLKASGNITLAASKTIITENGNVVFWANSDGEASNGSVLIRNQSSITTSGGHFWAGGGSANTTWNGLTVGDGYAVSGTSIQPPVGSAAFSGIYLEEASINTSGGNVYIAGAGTSTHNGILTFAVNDINAGSGTITLKGGTGATTGRGMGVSLHSSSIPNSSLTLTSTSTAASAIDIALNSTSNFGMTVEGTMNIVSSNTGGISLVSLGGGTSTGLRLGLSSDRLGVLNVLGTSGNILVNLGEEGINVQNNISSATIGGKASTAVPSSSSNIQFISDDVTAAGALNFSTSGTLAIEPFGTSFSSTLNTTFLTYTGGISGLTLGKSGNTANTTISGTTTIAGPISVYSGDITVNENLNTTGGALAGDVKLNATGNITLAQNKSITTDGGDVIFKADADANRLGGIRIGTDFSPSTSTAITTNGGDIILSGGTDPLTGFASYDAGLGDAFSDYFYAIGVFGATLNASGTADGGDITIRGNAGNTFNGLIWTTNIGGQYGLNTSVKTNGAGTISITGDMADAPANPTPNSSRNAWAVAIAGTIETENGNLLMVGKSTIARTNARGFSLGGSFQSAMGTITIEDQTLNTNNANYTGPFISGAKIGKGTLTASSSDVIFKADKFAFANNTVVETSGAVTLEPLGDDFASAVSFTTADLSLDAAISGLTIGKSATSADGTTDANVTIAGTTTIAGPISVYSGDITVNENLTSTAANEDILLKGSGNVTLAANKTLQTNAGSILLWSDSDGSDDGRVGLLGNVTTSGGHFYVGGGSASETLNSLTVPTSYALTSTDNTHGVTIVGSTINTDGGNLRIKGQNNSVNTSTAGVMVVNSTITTGEGDLEVYGKRIGDPFKSAGLWLGTTIATGSASGNVTLSSTTGNINLEGISEASNGFSWSHGLAIVCADGDEVTISSTSGNIQLLGNASNAALQSGEALGLLIQIGTNSFAGLTTDGGDITMEGISTDLAITKGLVLRGQDIASSIEIGDSNTGDINVKTGSLETIERATLGVIKFESIGDVVFEGPTGSNFASAFTLSDEYNIVSSATSLRIGKTTNTSNISINQAQTIAGPISVYGGDITISSALTATDDDINLTSTGAVTQSAAITANGLSLNGTGTFTLTNTSNNIVTIAGGNDVTPIGSVNFVDASGNLTIGTVNGEDGFTSTGTVLIETLAGNINLTEPVTSGSSSNSVTGYTGAIVLNAGKSTAAPTSTGGDIVVSSNGAVTAANGISKLYSGSDANSTSLNTLVGGSANNRAPVDLNTVNFTPVLTSGGKFALYRTCETVDAGALSGNQAICIAGTTTFVSDGDAGGTWTSDDTDVATVDVNGEITGVAAGTATITYELTATGGCSNDAATRTVTVNDVDDASFSYSSAAYCADASDPTPTITGLAGGTFSSTTGLSINASTGAIDVSASTPGTYTATYTTAGTCPNSSGVSVTINALDDASFSYSSAAYCVDASDPTPTIAGLAGGTFSSTVGLIINASTGAIDVSTSTPGTYSVTYTTVGTCPNSSGVSVTINALDNASFAYSSSAYFVDASDPTPTITGLAGGAFSSTAGLSFNASTGAIDVSTSTPGTYTVTYTTAGTCPNSSGVSVTVNALADYILSKAALTIDEAAGTGSFTVVLDAQPTSDVVLDISSDDTNEATVSLAQLTFTSANWDTAQTITVTGVDDAIDRNDSATITLTVNDAGSDDTFDDLTDQTVAIKLTDDDVDTDGDGVLDPSDNCVSVSNADQLDTDFDGQGNVCDTDDDNDGTLDTDDDFPLDDSEDTDTDGDGVGDNVDATDNRLDSDGDGVPDADDAFPNNPDESVDTDNDGIGDNADADVDGDGTVDNGTDTDGDGINDDNDTNDDRPDSDGDGIPDVEDAFPNDPNESVDTDGDGIGDNADADANGDGIVDNGTDTDGDGINDANDTDDDRPDSDGDGVPDEEDAFPNDPDESVDLDGDGIGANADQNDNDTNIGLERSIIAAQAFTPNGDGINDTWFIQGIENHQNAMVTVYNRYGHEVFKAVGYRNDWTGRYGSKSENLPAGSYYYVIDFRNGSTPMDGWIFINY</sequence>
<dbReference type="InterPro" id="IPR026341">
    <property type="entry name" value="T9SS_type_B"/>
</dbReference>
<dbReference type="Proteomes" id="UP001166021">
    <property type="component" value="Unassembled WGS sequence"/>
</dbReference>
<feature type="domain" description="BIG2" evidence="3">
    <location>
        <begin position="1953"/>
        <end position="1988"/>
    </location>
</feature>
<dbReference type="SUPFAM" id="SSF103647">
    <property type="entry name" value="TSP type-3 repeat"/>
    <property type="match status" value="1"/>
</dbReference>
<keyword evidence="5" id="KW-1185">Reference proteome</keyword>
<gene>
    <name evidence="4" type="ORF">HPE56_19210</name>
</gene>
<reference evidence="4" key="1">
    <citation type="submission" date="2020-05" db="EMBL/GenBank/DDBJ databases">
        <title>The draft genome sequence of Maribacter sp. ANRC-HE7.</title>
        <authorList>
            <person name="Mu L."/>
        </authorList>
    </citation>
    <scope>NUCLEOTIDE SEQUENCE</scope>
    <source>
        <strain evidence="4">ANRC-HE7</strain>
    </source>
</reference>
<keyword evidence="2" id="KW-0732">Signal</keyword>
<dbReference type="RefSeq" id="WP_188245363.1">
    <property type="nucleotide sequence ID" value="NZ_JABTCF010000016.1"/>
</dbReference>
<dbReference type="InterPro" id="IPR008964">
    <property type="entry name" value="Invasin/intimin_cell_adhesion"/>
</dbReference>
<dbReference type="InterPro" id="IPR028974">
    <property type="entry name" value="TSP_type-3_rpt"/>
</dbReference>
<feature type="compositionally biased region" description="Polar residues" evidence="1">
    <location>
        <begin position="2373"/>
        <end position="2382"/>
    </location>
</feature>
<evidence type="ECO:0000256" key="2">
    <source>
        <dbReference type="SAM" id="SignalP"/>
    </source>
</evidence>
<dbReference type="PANTHER" id="PTHR10199:SF100">
    <property type="entry name" value="THROMBOSPONDIN, ISOFORM A"/>
    <property type="match status" value="1"/>
</dbReference>
<feature type="signal peptide" evidence="2">
    <location>
        <begin position="1"/>
        <end position="28"/>
    </location>
</feature>
<evidence type="ECO:0000313" key="4">
    <source>
        <dbReference type="EMBL" id="MBD0779933.1"/>
    </source>
</evidence>
<dbReference type="Gene3D" id="4.10.1080.10">
    <property type="entry name" value="TSP type-3 repeat"/>
    <property type="match status" value="4"/>
</dbReference>
<organism evidence="4 5">
    <name type="scientific">Maribacter aquimaris</name>
    <dbReference type="NCBI Taxonomy" id="2737171"/>
    <lineage>
        <taxon>Bacteria</taxon>
        <taxon>Pseudomonadati</taxon>
        <taxon>Bacteroidota</taxon>
        <taxon>Flavobacteriia</taxon>
        <taxon>Flavobacteriales</taxon>
        <taxon>Flavobacteriaceae</taxon>
        <taxon>Maribacter</taxon>
    </lineage>
</organism>
<evidence type="ECO:0000256" key="1">
    <source>
        <dbReference type="SAM" id="MobiDB-lite"/>
    </source>
</evidence>
<dbReference type="Gene3D" id="2.60.40.1080">
    <property type="match status" value="1"/>
</dbReference>
<feature type="compositionally biased region" description="Acidic residues" evidence="1">
    <location>
        <begin position="2456"/>
        <end position="2496"/>
    </location>
</feature>
<evidence type="ECO:0000259" key="3">
    <source>
        <dbReference type="Pfam" id="PF02368"/>
    </source>
</evidence>
<proteinExistence type="predicted"/>
<accession>A0ABR7V563</accession>
<feature type="compositionally biased region" description="Acidic residues" evidence="1">
    <location>
        <begin position="2548"/>
        <end position="2592"/>
    </location>
</feature>
<dbReference type="EMBL" id="JABTCF010000016">
    <property type="protein sequence ID" value="MBD0779933.1"/>
    <property type="molecule type" value="Genomic_DNA"/>
</dbReference>
<evidence type="ECO:0000313" key="5">
    <source>
        <dbReference type="Proteomes" id="UP001166021"/>
    </source>
</evidence>
<protein>
    <submittedName>
        <fullName evidence="4">Gliding motility-associated C-terminal domain-containing protein</fullName>
    </submittedName>
</protein>
<feature type="compositionally biased region" description="Acidic residues" evidence="1">
    <location>
        <begin position="2439"/>
        <end position="2448"/>
    </location>
</feature>
<dbReference type="PANTHER" id="PTHR10199">
    <property type="entry name" value="THROMBOSPONDIN"/>
    <property type="match status" value="1"/>
</dbReference>
<feature type="compositionally biased region" description="Acidic residues" evidence="1">
    <location>
        <begin position="2504"/>
        <end position="2529"/>
    </location>
</feature>
<feature type="chain" id="PRO_5047130544" evidence="2">
    <location>
        <begin position="29"/>
        <end position="2701"/>
    </location>
</feature>
<dbReference type="InterPro" id="IPR003343">
    <property type="entry name" value="Big_2"/>
</dbReference>
<name>A0ABR7V563_9FLAO</name>
<feature type="compositionally biased region" description="Acidic residues" evidence="1">
    <location>
        <begin position="2395"/>
        <end position="2424"/>
    </location>
</feature>
<dbReference type="Pfam" id="PF13585">
    <property type="entry name" value="CHU_C"/>
    <property type="match status" value="1"/>
</dbReference>
<dbReference type="Pfam" id="PF02368">
    <property type="entry name" value="Big_2"/>
    <property type="match status" value="1"/>
</dbReference>
<feature type="region of interest" description="Disordered" evidence="1">
    <location>
        <begin position="2358"/>
        <end position="2605"/>
    </location>
</feature>